<protein>
    <submittedName>
        <fullName evidence="6">Signal transduction protein containing a membrane domain, an EAL and a GGDEF domain protein</fullName>
    </submittedName>
</protein>
<proteinExistence type="predicted"/>
<evidence type="ECO:0000313" key="6">
    <source>
        <dbReference type="EMBL" id="ADJ64210.1"/>
    </source>
</evidence>
<dbReference type="Gene3D" id="3.30.450.40">
    <property type="match status" value="1"/>
</dbReference>
<dbReference type="SMART" id="SM00267">
    <property type="entry name" value="GGDEF"/>
    <property type="match status" value="1"/>
</dbReference>
<dbReference type="SUPFAM" id="SSF141868">
    <property type="entry name" value="EAL domain-like"/>
    <property type="match status" value="1"/>
</dbReference>
<evidence type="ECO:0000313" key="7">
    <source>
        <dbReference type="Proteomes" id="UP000000329"/>
    </source>
</evidence>
<feature type="transmembrane region" description="Helical" evidence="3">
    <location>
        <begin position="59"/>
        <end position="81"/>
    </location>
</feature>
<reference evidence="6 7" key="1">
    <citation type="submission" date="2010-04" db="EMBL/GenBank/DDBJ databases">
        <title>The genome of Herbaspirillum seropedicae SmR1, an endophytic, nitrogen-fixing, plant-growth promoting beta-Proteobacteria.</title>
        <authorList>
            <person name="Pedrosa F.O."/>
            <person name="Monteiro R.A."/>
            <person name="Wassem R."/>
            <person name="Cruz L.M."/>
            <person name="Ayub R.A."/>
            <person name="Colauto N.B."/>
            <person name="Fernandez M.A."/>
            <person name="Fungaro M.H.P."/>
            <person name="Grisard E.C."/>
            <person name="Hungria M."/>
            <person name="Madeira H.M.F."/>
            <person name="Nodari R.O."/>
            <person name="Osaku C.A."/>
            <person name="Petzl-Erler M.L."/>
            <person name="Terenzi H."/>
            <person name="Vieira L.G.E."/>
            <person name="Almeida M.I.M."/>
            <person name="Alves L.R."/>
            <person name="Arantes O.M.N."/>
            <person name="Balsanelli E."/>
            <person name="Barcellos F.G."/>
            <person name="Baura V.A."/>
            <person name="Binde D.R."/>
            <person name="Campo R.J."/>
            <person name="Chubatsu L.S."/>
            <person name="Chueire L.M.O."/>
            <person name="Ciferri R.R."/>
            <person name="Correa L.C."/>
            <person name="da Conceicao Silva J.L."/>
            <person name="Dabul A.N.G."/>
            <person name="Dambros B.P."/>
            <person name="Faoro H."/>
            <person name="Favetti A."/>
            <person name="Friedermann G."/>
            <person name="Furlaneto M.C."/>
            <person name="Gasques L.S."/>
            <person name="Gimenes C.C.T."/>
            <person name="Gioppo N.M.R."/>
            <person name="Glienke-Blanco C."/>
            <person name="Godoy L.P."/>
            <person name="Guerra M.P."/>
            <person name="Karp S."/>
            <person name="Kava-Cordeiro V."/>
            <person name="Margarido V.P."/>
            <person name="Mathioni S.M."/>
            <person name="Menck-Soares M.A."/>
            <person name="Murace N.K."/>
            <person name="Nicolas M.F."/>
            <person name="Oliveira C.E.C."/>
            <person name="Pagnan N.A.B."/>
            <person name="Pamphile J.A."/>
            <person name="Patussi E.V."/>
            <person name="Pereira L.F.P."/>
            <person name="Pereira-Ferrari L."/>
            <person name="Pinto F.G.S."/>
            <person name="Precoma C."/>
            <person name="Prioli A.J."/>
            <person name="Prioli S.M.A.P."/>
            <person name="Raittz R.T."/>
            <person name="Ramos H.J.O."/>
            <person name="Ribeiro E.M.S.F."/>
            <person name="Rigo L.U."/>
            <person name="Rocha C.L.M.S.C."/>
            <person name="Rocha S.N."/>
            <person name="Santos K."/>
            <person name="Satori D."/>
            <person name="Silva A.G."/>
            <person name="Simao R.C.G."/>
            <person name="Soares M.A.M."/>
            <person name="Souza E.M."/>
            <person name="Steffens M.B.R."/>
            <person name="Steindel M."/>
            <person name="Tadra-Sfeir M.Z."/>
            <person name="Takahashi E.K."/>
            <person name="Torres R.A."/>
            <person name="Valle J.S."/>
            <person name="Vernal J.I."/>
            <person name="Vilas-Boas L.A."/>
            <person name="Watanabe M.A.E."/>
            <person name="Weiss V.A."/>
            <person name="Yates M.A."/>
            <person name="Souza E.M."/>
        </authorList>
    </citation>
    <scope>NUCLEOTIDE SEQUENCE [LARGE SCALE GENOMIC DNA]</scope>
    <source>
        <strain evidence="6 7">SmR1</strain>
    </source>
</reference>
<dbReference type="Pfam" id="PF00990">
    <property type="entry name" value="GGDEF"/>
    <property type="match status" value="1"/>
</dbReference>
<gene>
    <name evidence="6" type="ordered locus">Hsero_2714</name>
</gene>
<evidence type="ECO:0000256" key="1">
    <source>
        <dbReference type="ARBA" id="ARBA00051114"/>
    </source>
</evidence>
<dbReference type="FunFam" id="3.20.20.450:FF:000001">
    <property type="entry name" value="Cyclic di-GMP phosphodiesterase yahA"/>
    <property type="match status" value="1"/>
</dbReference>
<keyword evidence="3" id="KW-1133">Transmembrane helix</keyword>
<dbReference type="Proteomes" id="UP000000329">
    <property type="component" value="Chromosome"/>
</dbReference>
<keyword evidence="3" id="KW-0472">Membrane</keyword>
<dbReference type="KEGG" id="hse:Hsero_2714"/>
<dbReference type="STRING" id="757424.Hsero_2714"/>
<dbReference type="GO" id="GO:0071111">
    <property type="term" value="F:cyclic-guanylate-specific phosphodiesterase activity"/>
    <property type="evidence" value="ECO:0007669"/>
    <property type="project" value="UniProtKB-EC"/>
</dbReference>
<dbReference type="CDD" id="cd01948">
    <property type="entry name" value="EAL"/>
    <property type="match status" value="1"/>
</dbReference>
<keyword evidence="7" id="KW-1185">Reference proteome</keyword>
<dbReference type="EMBL" id="CP002039">
    <property type="protein sequence ID" value="ADJ64210.1"/>
    <property type="molecule type" value="Genomic_DNA"/>
</dbReference>
<dbReference type="SUPFAM" id="SSF55073">
    <property type="entry name" value="Nucleotide cyclase"/>
    <property type="match status" value="1"/>
</dbReference>
<dbReference type="Gene3D" id="3.20.20.450">
    <property type="entry name" value="EAL domain"/>
    <property type="match status" value="1"/>
</dbReference>
<dbReference type="InterPro" id="IPR013656">
    <property type="entry name" value="PAS_4"/>
</dbReference>
<comment type="catalytic activity">
    <reaction evidence="1">
        <text>3',3'-c-di-GMP + H2O = 5'-phosphoguanylyl(3'-&gt;5')guanosine + H(+)</text>
        <dbReference type="Rhea" id="RHEA:24902"/>
        <dbReference type="ChEBI" id="CHEBI:15377"/>
        <dbReference type="ChEBI" id="CHEBI:15378"/>
        <dbReference type="ChEBI" id="CHEBI:58754"/>
        <dbReference type="ChEBI" id="CHEBI:58805"/>
        <dbReference type="EC" id="3.1.4.52"/>
    </reaction>
    <physiologicalReaction direction="left-to-right" evidence="1">
        <dbReference type="Rhea" id="RHEA:24903"/>
    </physiologicalReaction>
</comment>
<dbReference type="GO" id="GO:0071732">
    <property type="term" value="P:cellular response to nitric oxide"/>
    <property type="evidence" value="ECO:0007669"/>
    <property type="project" value="UniProtKB-ARBA"/>
</dbReference>
<feature type="region of interest" description="Disordered" evidence="2">
    <location>
        <begin position="27"/>
        <end position="49"/>
    </location>
</feature>
<feature type="compositionally biased region" description="Basic and acidic residues" evidence="2">
    <location>
        <begin position="27"/>
        <end position="42"/>
    </location>
</feature>
<name>D8IYM5_HERSS</name>
<dbReference type="SUPFAM" id="SSF55781">
    <property type="entry name" value="GAF domain-like"/>
    <property type="match status" value="1"/>
</dbReference>
<dbReference type="eggNOG" id="COG2203">
    <property type="taxonomic scope" value="Bacteria"/>
</dbReference>
<dbReference type="Gene3D" id="3.30.450.20">
    <property type="entry name" value="PAS domain"/>
    <property type="match status" value="3"/>
</dbReference>
<dbReference type="HOGENOM" id="CLU_000445_70_20_4"/>
<dbReference type="CDD" id="cd01949">
    <property type="entry name" value="GGDEF"/>
    <property type="match status" value="1"/>
</dbReference>
<feature type="region of interest" description="Disordered" evidence="2">
    <location>
        <begin position="1"/>
        <end position="20"/>
    </location>
</feature>
<dbReference type="InterPro" id="IPR000014">
    <property type="entry name" value="PAS"/>
</dbReference>
<dbReference type="PROSITE" id="PS50883">
    <property type="entry name" value="EAL"/>
    <property type="match status" value="1"/>
</dbReference>
<dbReference type="CDD" id="cd18773">
    <property type="entry name" value="PDC1_HK_sensor"/>
    <property type="match status" value="1"/>
</dbReference>
<evidence type="ECO:0000259" key="5">
    <source>
        <dbReference type="PROSITE" id="PS50887"/>
    </source>
</evidence>
<dbReference type="Pfam" id="PF08448">
    <property type="entry name" value="PAS_4"/>
    <property type="match status" value="1"/>
</dbReference>
<dbReference type="SMART" id="SM00065">
    <property type="entry name" value="GAF"/>
    <property type="match status" value="1"/>
</dbReference>
<feature type="domain" description="EAL" evidence="4">
    <location>
        <begin position="842"/>
        <end position="1096"/>
    </location>
</feature>
<dbReference type="InterPro" id="IPR035965">
    <property type="entry name" value="PAS-like_dom_sf"/>
</dbReference>
<evidence type="ECO:0000256" key="2">
    <source>
        <dbReference type="SAM" id="MobiDB-lite"/>
    </source>
</evidence>
<dbReference type="InterPro" id="IPR003018">
    <property type="entry name" value="GAF"/>
</dbReference>
<dbReference type="SMART" id="SM00052">
    <property type="entry name" value="EAL"/>
    <property type="match status" value="1"/>
</dbReference>
<dbReference type="FunFam" id="3.30.70.270:FF:000001">
    <property type="entry name" value="Diguanylate cyclase domain protein"/>
    <property type="match status" value="1"/>
</dbReference>
<evidence type="ECO:0000256" key="3">
    <source>
        <dbReference type="SAM" id="Phobius"/>
    </source>
</evidence>
<dbReference type="NCBIfam" id="TIGR00254">
    <property type="entry name" value="GGDEF"/>
    <property type="match status" value="1"/>
</dbReference>
<dbReference type="Gene3D" id="3.30.70.270">
    <property type="match status" value="1"/>
</dbReference>
<dbReference type="Pfam" id="PF00563">
    <property type="entry name" value="EAL"/>
    <property type="match status" value="1"/>
</dbReference>
<accession>D8IYM5</accession>
<dbReference type="PANTHER" id="PTHR44757:SF2">
    <property type="entry name" value="BIOFILM ARCHITECTURE MAINTENANCE PROTEIN MBAA"/>
    <property type="match status" value="1"/>
</dbReference>
<dbReference type="InterPro" id="IPR000160">
    <property type="entry name" value="GGDEF_dom"/>
</dbReference>
<dbReference type="SUPFAM" id="SSF55785">
    <property type="entry name" value="PYP-like sensor domain (PAS domain)"/>
    <property type="match status" value="1"/>
</dbReference>
<evidence type="ECO:0000259" key="4">
    <source>
        <dbReference type="PROSITE" id="PS50883"/>
    </source>
</evidence>
<dbReference type="CDD" id="cd00130">
    <property type="entry name" value="PAS"/>
    <property type="match status" value="1"/>
</dbReference>
<dbReference type="Pfam" id="PF13185">
    <property type="entry name" value="GAF_2"/>
    <property type="match status" value="1"/>
</dbReference>
<dbReference type="AlphaFoldDB" id="D8IYM5"/>
<organism evidence="6 7">
    <name type="scientific">Herbaspirillum seropedicae (strain SmR1)</name>
    <dbReference type="NCBI Taxonomy" id="757424"/>
    <lineage>
        <taxon>Bacteria</taxon>
        <taxon>Pseudomonadati</taxon>
        <taxon>Pseudomonadota</taxon>
        <taxon>Betaproteobacteria</taxon>
        <taxon>Burkholderiales</taxon>
        <taxon>Oxalobacteraceae</taxon>
        <taxon>Herbaspirillum</taxon>
    </lineage>
</organism>
<dbReference type="eggNOG" id="COG5001">
    <property type="taxonomic scope" value="Bacteria"/>
</dbReference>
<feature type="transmembrane region" description="Helical" evidence="3">
    <location>
        <begin position="342"/>
        <end position="363"/>
    </location>
</feature>
<keyword evidence="3" id="KW-0812">Transmembrane</keyword>
<dbReference type="PROSITE" id="PS50887">
    <property type="entry name" value="GGDEF"/>
    <property type="match status" value="1"/>
</dbReference>
<dbReference type="PANTHER" id="PTHR44757">
    <property type="entry name" value="DIGUANYLATE CYCLASE DGCP"/>
    <property type="match status" value="1"/>
</dbReference>
<dbReference type="InterPro" id="IPR052155">
    <property type="entry name" value="Biofilm_reg_signaling"/>
</dbReference>
<feature type="domain" description="GGDEF" evidence="5">
    <location>
        <begin position="700"/>
        <end position="833"/>
    </location>
</feature>
<dbReference type="InterPro" id="IPR029016">
    <property type="entry name" value="GAF-like_dom_sf"/>
</dbReference>
<dbReference type="InterPro" id="IPR029787">
    <property type="entry name" value="Nucleotide_cyclase"/>
</dbReference>
<sequence length="1106" mass="125232">MQRSSADASCPGQRRERAVERVIPLRRDEKTRSRRLPNDRCGDIGYMGKENKSPGRTGYTLKTLLLFVAFVGSFIVVQTWWEIRQDRQLTIDAERASSLTAARSIQEHATRVFNDLEQTMWSTAVQLHAGGPELLENDQGLYNVLASMQQRLPTVMVLRYVDRNGNTRATSLRSLDTSSIPEDRKLTYVDGNPARPNLFVGQLMRSRYNRELVLPVAMNLYDRSARPIGLLVAELRAATFFDFYKRITNFEAIVSLRTESGSMMLRSPFEERWLDVNLADAKSMTYIRAGGDEGSFEENSYLTGEPLLFAYRRLEKWSLVAVYARRMNDVLAPWRSRTENRILLTTGILGFILIALISFLVYYRYQRRLDHALSASEYRYRKLYEEGNDPIVLISAELRYLDCNAAALRFFGVPDKERIIGRKVGLFSRQKSRHMEQPDIDELVARVLSGQPQQFEWVTVRRNKIIHTDVTLNRAEFERGYAIFAILRDISARKRAELLQSEQNRVLHMVMADDELDGVLYEIVNFADAQIPYGACSVMLVNEQASHFTSVLSHRYPPRLIRALQGMPIRHGCGVGAEAALRRGPCIVANIAQDPITEHLRPLIDTEIYPSCGAWPIIGKEGQLLGVFAALLKENQAPSNEYLQLANIAADLASVAIESRRADERIRHLAHYDELTGLPNRFLCTQHVSNAITHAEHRNGMVAVILMDLDRFKNINDTFGHETGEAVLQEIAQRFRNSLRELDILARVGGDEFIVLVDDFDDPVQLGEIAQKLLTEARKPFIIDGQEAMLSVSIGIATYPGDGDNAQTLIKNADIAMYRAKHHGKDDYRFFSDEINTNTVERIALEAELRRAIERAEFVVHYQPKIELAEGRIVGAEALVRWQHPLRGLLPPGEFITLAEETRLIDQIGLLVLDVACRDIGLMRQQQMTCGRISINLTGSQFGDERLLDDIKEVVDRHGTPPSCLEFEITESMVMHNRERAIAIMDGIRAEGFTISIDDFGTGYSSLAYLKRFPVNTLKIDKSFINDIPDNPNSSAIVQAIIAMSHALNLKVVTEGVETEKQLQALREFGSDEYQGYYFSKPVPYAQFVQLLAGQQDRPQGLARQG</sequence>
<dbReference type="InterPro" id="IPR043128">
    <property type="entry name" value="Rev_trsase/Diguanyl_cyclase"/>
</dbReference>
<dbReference type="NCBIfam" id="TIGR00229">
    <property type="entry name" value="sensory_box"/>
    <property type="match status" value="1"/>
</dbReference>
<dbReference type="CDD" id="cd12915">
    <property type="entry name" value="PDC2_DGC_like"/>
    <property type="match status" value="1"/>
</dbReference>
<dbReference type="InterPro" id="IPR035919">
    <property type="entry name" value="EAL_sf"/>
</dbReference>
<dbReference type="InterPro" id="IPR001633">
    <property type="entry name" value="EAL_dom"/>
</dbReference>